<dbReference type="Proteomes" id="UP000799302">
    <property type="component" value="Unassembled WGS sequence"/>
</dbReference>
<gene>
    <name evidence="1" type="ORF">BT63DRAFT_429899</name>
</gene>
<dbReference type="Gene3D" id="3.30.530.20">
    <property type="match status" value="1"/>
</dbReference>
<accession>A0A6A6TXB4</accession>
<dbReference type="InterPro" id="IPR023393">
    <property type="entry name" value="START-like_dom_sf"/>
</dbReference>
<sequence>MSSSPTWPPANGLTTISVPREKAALALLGSAKINAPASLVFDIIRNTQNYKWNSWIPNVTIKAQPDGTPTDSMQLVKDTAFDFHAIMDSSKPNSPFEVHLIVSDISTPESPSDYVPIETLQNDGTFTSDLSTVYRIAWKRRPGSDWMGNMLSCERFHEVIVTGEQECLIRTWENQGAALAYMVKWTMNRKLQGLFQGWCDDLKNESEKQAKGTAA</sequence>
<dbReference type="CDD" id="cd07822">
    <property type="entry name" value="SRPBCC_4"/>
    <property type="match status" value="1"/>
</dbReference>
<name>A0A6A6TXB4_9PEZI</name>
<evidence type="ECO:0008006" key="3">
    <source>
        <dbReference type="Google" id="ProtNLM"/>
    </source>
</evidence>
<dbReference type="SUPFAM" id="SSF55961">
    <property type="entry name" value="Bet v1-like"/>
    <property type="match status" value="1"/>
</dbReference>
<evidence type="ECO:0000313" key="2">
    <source>
        <dbReference type="Proteomes" id="UP000799302"/>
    </source>
</evidence>
<dbReference type="EMBL" id="MU004244">
    <property type="protein sequence ID" value="KAF2663613.1"/>
    <property type="molecule type" value="Genomic_DNA"/>
</dbReference>
<proteinExistence type="predicted"/>
<evidence type="ECO:0000313" key="1">
    <source>
        <dbReference type="EMBL" id="KAF2663613.1"/>
    </source>
</evidence>
<dbReference type="OrthoDB" id="509124at2759"/>
<reference evidence="1" key="1">
    <citation type="journal article" date="2020" name="Stud. Mycol.">
        <title>101 Dothideomycetes genomes: a test case for predicting lifestyles and emergence of pathogens.</title>
        <authorList>
            <person name="Haridas S."/>
            <person name="Albert R."/>
            <person name="Binder M."/>
            <person name="Bloem J."/>
            <person name="Labutti K."/>
            <person name="Salamov A."/>
            <person name="Andreopoulos B."/>
            <person name="Baker S."/>
            <person name="Barry K."/>
            <person name="Bills G."/>
            <person name="Bluhm B."/>
            <person name="Cannon C."/>
            <person name="Castanera R."/>
            <person name="Culley D."/>
            <person name="Daum C."/>
            <person name="Ezra D."/>
            <person name="Gonzalez J."/>
            <person name="Henrissat B."/>
            <person name="Kuo A."/>
            <person name="Liang C."/>
            <person name="Lipzen A."/>
            <person name="Lutzoni F."/>
            <person name="Magnuson J."/>
            <person name="Mondo S."/>
            <person name="Nolan M."/>
            <person name="Ohm R."/>
            <person name="Pangilinan J."/>
            <person name="Park H.-J."/>
            <person name="Ramirez L."/>
            <person name="Alfaro M."/>
            <person name="Sun H."/>
            <person name="Tritt A."/>
            <person name="Yoshinaga Y."/>
            <person name="Zwiers L.-H."/>
            <person name="Turgeon B."/>
            <person name="Goodwin S."/>
            <person name="Spatafora J."/>
            <person name="Crous P."/>
            <person name="Grigoriev I."/>
        </authorList>
    </citation>
    <scope>NUCLEOTIDE SEQUENCE</scope>
    <source>
        <strain evidence="1">CBS 115976</strain>
    </source>
</reference>
<dbReference type="AlphaFoldDB" id="A0A6A6TXB4"/>
<organism evidence="1 2">
    <name type="scientific">Microthyrium microscopicum</name>
    <dbReference type="NCBI Taxonomy" id="703497"/>
    <lineage>
        <taxon>Eukaryota</taxon>
        <taxon>Fungi</taxon>
        <taxon>Dikarya</taxon>
        <taxon>Ascomycota</taxon>
        <taxon>Pezizomycotina</taxon>
        <taxon>Dothideomycetes</taxon>
        <taxon>Dothideomycetes incertae sedis</taxon>
        <taxon>Microthyriales</taxon>
        <taxon>Microthyriaceae</taxon>
        <taxon>Microthyrium</taxon>
    </lineage>
</organism>
<keyword evidence="2" id="KW-1185">Reference proteome</keyword>
<protein>
    <recommendedName>
        <fullName evidence="3">Bet v1-like protein</fullName>
    </recommendedName>
</protein>